<dbReference type="AlphaFoldDB" id="A0A3B0RRY9"/>
<sequence length="198" mass="20881">MNLSNSFRIDAPIGDVWEVLGDFGTVARCMPGAQLHEVRGDELLGSVTVRLGPMKAQYDGMARVMEQDASAFRMVIQGSGRNKRGGGTAKATMVASLAQDAGECVVSVQTELAITGRPAQMGQGLLQDVAEQIVNQFAERLQAELSSSPEATESVPPPSEDALDLGTAVSGPLMARVGPLLLAGSVALVVVWWLFQRG</sequence>
<keyword evidence="1" id="KW-0472">Membrane</keyword>
<keyword evidence="1" id="KW-1133">Transmembrane helix</keyword>
<gene>
    <name evidence="2" type="ORF">MNBD_ACTINO02-1369</name>
</gene>
<evidence type="ECO:0000256" key="1">
    <source>
        <dbReference type="SAM" id="Phobius"/>
    </source>
</evidence>
<dbReference type="PANTHER" id="PTHR38588:SF1">
    <property type="entry name" value="BLL0334 PROTEIN"/>
    <property type="match status" value="1"/>
</dbReference>
<dbReference type="PANTHER" id="PTHR38588">
    <property type="entry name" value="BLL0334 PROTEIN"/>
    <property type="match status" value="1"/>
</dbReference>
<dbReference type="InterPro" id="IPR010419">
    <property type="entry name" value="CO_DH_gsu"/>
</dbReference>
<evidence type="ECO:0000313" key="2">
    <source>
        <dbReference type="EMBL" id="VAV94649.1"/>
    </source>
</evidence>
<accession>A0A3B0RRY9</accession>
<dbReference type="InterPro" id="IPR023393">
    <property type="entry name" value="START-like_dom_sf"/>
</dbReference>
<protein>
    <recommendedName>
        <fullName evidence="3">Carbon monoxide oxidation accessory protein CoxG</fullName>
    </recommendedName>
</protein>
<dbReference type="SUPFAM" id="SSF55961">
    <property type="entry name" value="Bet v1-like"/>
    <property type="match status" value="1"/>
</dbReference>
<proteinExistence type="predicted"/>
<dbReference type="EMBL" id="UOEK01000066">
    <property type="protein sequence ID" value="VAV94649.1"/>
    <property type="molecule type" value="Genomic_DNA"/>
</dbReference>
<dbReference type="CDD" id="cd07823">
    <property type="entry name" value="SRPBCC_5"/>
    <property type="match status" value="1"/>
</dbReference>
<reference evidence="2" key="1">
    <citation type="submission" date="2018-06" db="EMBL/GenBank/DDBJ databases">
        <authorList>
            <person name="Zhirakovskaya E."/>
        </authorList>
    </citation>
    <scope>NUCLEOTIDE SEQUENCE</scope>
</reference>
<keyword evidence="1" id="KW-0812">Transmembrane</keyword>
<organism evidence="2">
    <name type="scientific">hydrothermal vent metagenome</name>
    <dbReference type="NCBI Taxonomy" id="652676"/>
    <lineage>
        <taxon>unclassified sequences</taxon>
        <taxon>metagenomes</taxon>
        <taxon>ecological metagenomes</taxon>
    </lineage>
</organism>
<evidence type="ECO:0008006" key="3">
    <source>
        <dbReference type="Google" id="ProtNLM"/>
    </source>
</evidence>
<name>A0A3B0RRY9_9ZZZZ</name>
<dbReference type="Gene3D" id="3.30.530.20">
    <property type="match status" value="1"/>
</dbReference>
<dbReference type="Pfam" id="PF06240">
    <property type="entry name" value="COXG"/>
    <property type="match status" value="1"/>
</dbReference>
<feature type="transmembrane region" description="Helical" evidence="1">
    <location>
        <begin position="173"/>
        <end position="195"/>
    </location>
</feature>